<dbReference type="eggNOG" id="KOG0619">
    <property type="taxonomic scope" value="Eukaryota"/>
</dbReference>
<proteinExistence type="inferred from homology"/>
<keyword evidence="6" id="KW-0472">Membrane</keyword>
<reference evidence="9" key="1">
    <citation type="submission" date="2007-12" db="EMBL/GenBank/DDBJ databases">
        <title>Annotation of Entamoeba dispar SAW760.</title>
        <authorList>
            <person name="Lorenzi H."/>
            <person name="Inman J."/>
            <person name="Schobel S."/>
            <person name="Amedeo P."/>
            <person name="Caler E."/>
        </authorList>
    </citation>
    <scope>NUCLEOTIDE SEQUENCE [LARGE SCALE GENOMIC DNA]</scope>
    <source>
        <strain evidence="9">ATCC PRA-260 / SAW760</strain>
    </source>
</reference>
<dbReference type="OMA" id="PIIQYIH"/>
<dbReference type="InterPro" id="IPR032675">
    <property type="entry name" value="LRR_dom_sf"/>
</dbReference>
<keyword evidence="6" id="KW-1133">Transmembrane helix</keyword>
<dbReference type="Gene3D" id="3.80.10.10">
    <property type="entry name" value="Ribonuclease Inhibitor"/>
    <property type="match status" value="2"/>
</dbReference>
<sequence length="465" mass="52701">MTINLNDFLHDGFLDISLLHISQFPLTSQYCIENEVTGLNASSNNFISIRDLREYVMLKEIDLSFNKLNAIPFVPPSLKKLNIRNNELYQCNSFSTLTQLNISHNNIAAIPPMNHLMNLDCSFNRIFSFPPILSLTSLNIISNQLVSLDLSHDSLIQLKCSMNKLTSVILEIKCLTFLDISINPLKHLDITKYITKCISLNTLYLNNCNSEIFLSKLPLSLKELSLQSCGLNKFPIDLTLLSNLTSLNLSSNDLLVLPPIYTTLQYLKTIDISMNLLECFPVFHPSLELLKIGGNYYLETIHITPPYQVLTFPTLSPTPIIQYIHLGSFLNAHNVDYIHTYNISSILLVGIEVPSLFQDQCDILRLNIVSEEGNQLYDSIPNAIKFIIRSVQRKEGVLIICGTGINKAPAIVIAFLMYYQRLSFINAFNKVQGLYPLIDIEAGFIRQLKLFEKKLEKMNSNCIIV</sequence>
<accession>B0ES63</accession>
<dbReference type="PROSITE" id="PS51450">
    <property type="entry name" value="LRR"/>
    <property type="match status" value="2"/>
</dbReference>
<dbReference type="InterPro" id="IPR000340">
    <property type="entry name" value="Dual-sp_phosphatase_cat-dom"/>
</dbReference>
<evidence type="ECO:0000256" key="2">
    <source>
        <dbReference type="ARBA" id="ARBA00013064"/>
    </source>
</evidence>
<dbReference type="CDD" id="cd14498">
    <property type="entry name" value="DSP"/>
    <property type="match status" value="1"/>
</dbReference>
<keyword evidence="4" id="KW-0904">Protein phosphatase</keyword>
<dbReference type="eggNOG" id="KOG1716">
    <property type="taxonomic scope" value="Eukaryota"/>
</dbReference>
<dbReference type="InterPro" id="IPR020422">
    <property type="entry name" value="TYR_PHOSPHATASE_DUAL_dom"/>
</dbReference>
<dbReference type="VEuPathDB" id="AmoebaDB:EDI_028630"/>
<dbReference type="GO" id="GO:0008330">
    <property type="term" value="F:protein tyrosine/threonine phosphatase activity"/>
    <property type="evidence" value="ECO:0007669"/>
    <property type="project" value="TreeGrafter"/>
</dbReference>
<dbReference type="SMART" id="SM00364">
    <property type="entry name" value="LRR_BAC"/>
    <property type="match status" value="4"/>
</dbReference>
<dbReference type="Pfam" id="PF00782">
    <property type="entry name" value="DSPc"/>
    <property type="match status" value="1"/>
</dbReference>
<dbReference type="PROSITE" id="PS50054">
    <property type="entry name" value="TYR_PHOSPHATASE_DUAL"/>
    <property type="match status" value="1"/>
</dbReference>
<dbReference type="Gene3D" id="3.90.190.10">
    <property type="entry name" value="Protein tyrosine phosphatase superfamily"/>
    <property type="match status" value="1"/>
</dbReference>
<gene>
    <name evidence="8" type="ORF">EDI_028630</name>
</gene>
<evidence type="ECO:0000256" key="6">
    <source>
        <dbReference type="SAM" id="Phobius"/>
    </source>
</evidence>
<keyword evidence="9" id="KW-1185">Reference proteome</keyword>
<organism evidence="9">
    <name type="scientific">Entamoeba dispar (strain ATCC PRA-260 / SAW760)</name>
    <dbReference type="NCBI Taxonomy" id="370354"/>
    <lineage>
        <taxon>Eukaryota</taxon>
        <taxon>Amoebozoa</taxon>
        <taxon>Evosea</taxon>
        <taxon>Archamoebae</taxon>
        <taxon>Mastigamoebida</taxon>
        <taxon>Entamoebidae</taxon>
        <taxon>Entamoeba</taxon>
    </lineage>
</organism>
<dbReference type="KEGG" id="edi:EDI_028630"/>
<name>B0ES63_ENTDS</name>
<dbReference type="RefSeq" id="XP_001740929.1">
    <property type="nucleotide sequence ID" value="XM_001740877.1"/>
</dbReference>
<dbReference type="GO" id="GO:0004722">
    <property type="term" value="F:protein serine/threonine phosphatase activity"/>
    <property type="evidence" value="ECO:0007669"/>
    <property type="project" value="UniProtKB-EC"/>
</dbReference>
<evidence type="ECO:0000313" key="8">
    <source>
        <dbReference type="EMBL" id="EDR22639.1"/>
    </source>
</evidence>
<dbReference type="GO" id="GO:0043409">
    <property type="term" value="P:negative regulation of MAPK cascade"/>
    <property type="evidence" value="ECO:0007669"/>
    <property type="project" value="TreeGrafter"/>
</dbReference>
<dbReference type="InterPro" id="IPR029021">
    <property type="entry name" value="Prot-tyrosine_phosphatase-like"/>
</dbReference>
<dbReference type="GO" id="GO:0005737">
    <property type="term" value="C:cytoplasm"/>
    <property type="evidence" value="ECO:0007669"/>
    <property type="project" value="TreeGrafter"/>
</dbReference>
<evidence type="ECO:0000256" key="1">
    <source>
        <dbReference type="ARBA" id="ARBA00008601"/>
    </source>
</evidence>
<dbReference type="OrthoDB" id="10252009at2759"/>
<dbReference type="SUPFAM" id="SSF52799">
    <property type="entry name" value="(Phosphotyrosine protein) phosphatases II"/>
    <property type="match status" value="1"/>
</dbReference>
<keyword evidence="3 8" id="KW-0378">Hydrolase</keyword>
<dbReference type="SMART" id="SM00195">
    <property type="entry name" value="DSPc"/>
    <property type="match status" value="1"/>
</dbReference>
<evidence type="ECO:0000313" key="9">
    <source>
        <dbReference type="Proteomes" id="UP000008076"/>
    </source>
</evidence>
<dbReference type="PRINTS" id="PR00019">
    <property type="entry name" value="LEURICHRPT"/>
</dbReference>
<dbReference type="Proteomes" id="UP000008076">
    <property type="component" value="Unassembled WGS sequence"/>
</dbReference>
<comment type="catalytic activity">
    <reaction evidence="5">
        <text>O-phospho-L-seryl-[protein] + H2O = L-seryl-[protein] + phosphate</text>
        <dbReference type="Rhea" id="RHEA:20629"/>
        <dbReference type="Rhea" id="RHEA-COMP:9863"/>
        <dbReference type="Rhea" id="RHEA-COMP:11604"/>
        <dbReference type="ChEBI" id="CHEBI:15377"/>
        <dbReference type="ChEBI" id="CHEBI:29999"/>
        <dbReference type="ChEBI" id="CHEBI:43474"/>
        <dbReference type="ChEBI" id="CHEBI:83421"/>
        <dbReference type="EC" id="3.1.3.16"/>
    </reaction>
</comment>
<evidence type="ECO:0000256" key="5">
    <source>
        <dbReference type="ARBA" id="ARBA00047761"/>
    </source>
</evidence>
<evidence type="ECO:0000256" key="4">
    <source>
        <dbReference type="ARBA" id="ARBA00022912"/>
    </source>
</evidence>
<dbReference type="InterPro" id="IPR001611">
    <property type="entry name" value="Leu-rich_rpt"/>
</dbReference>
<evidence type="ECO:0000259" key="7">
    <source>
        <dbReference type="PROSITE" id="PS50054"/>
    </source>
</evidence>
<evidence type="ECO:0000256" key="3">
    <source>
        <dbReference type="ARBA" id="ARBA00022801"/>
    </source>
</evidence>
<feature type="domain" description="Tyrosine-protein phosphatase" evidence="7">
    <location>
        <begin position="316"/>
        <end position="457"/>
    </location>
</feature>
<dbReference type="SUPFAM" id="SSF52058">
    <property type="entry name" value="L domain-like"/>
    <property type="match status" value="1"/>
</dbReference>
<protein>
    <recommendedName>
        <fullName evidence="2">protein-tyrosine-phosphatase</fullName>
        <ecNumber evidence="2">3.1.3.48</ecNumber>
    </recommendedName>
</protein>
<dbReference type="EMBL" id="DS550595">
    <property type="protein sequence ID" value="EDR22639.1"/>
    <property type="molecule type" value="Genomic_DNA"/>
</dbReference>
<dbReference type="GO" id="GO:0017017">
    <property type="term" value="F:MAP kinase tyrosine/serine/threonine phosphatase activity"/>
    <property type="evidence" value="ECO:0007669"/>
    <property type="project" value="TreeGrafter"/>
</dbReference>
<dbReference type="AlphaFoldDB" id="B0ES63"/>
<dbReference type="GeneID" id="5886104"/>
<dbReference type="PANTHER" id="PTHR10159">
    <property type="entry name" value="DUAL SPECIFICITY PROTEIN PHOSPHATASE"/>
    <property type="match status" value="1"/>
</dbReference>
<dbReference type="EC" id="3.1.3.48" evidence="2"/>
<dbReference type="PANTHER" id="PTHR10159:SF519">
    <property type="entry name" value="DUAL SPECIFICITY PROTEIN PHOSPHATASE MPK3"/>
    <property type="match status" value="1"/>
</dbReference>
<keyword evidence="6" id="KW-0812">Transmembrane</keyword>
<feature type="transmembrane region" description="Helical" evidence="6">
    <location>
        <begin position="397"/>
        <end position="419"/>
    </location>
</feature>
<dbReference type="GO" id="GO:0033550">
    <property type="term" value="F:MAP kinase tyrosine phosphatase activity"/>
    <property type="evidence" value="ECO:0007669"/>
    <property type="project" value="TreeGrafter"/>
</dbReference>
<dbReference type="Pfam" id="PF00560">
    <property type="entry name" value="LRR_1"/>
    <property type="match status" value="1"/>
</dbReference>
<comment type="similarity">
    <text evidence="1">Belongs to the protein-tyrosine phosphatase family. Non-receptor class dual specificity subfamily.</text>
</comment>